<evidence type="ECO:0000313" key="1">
    <source>
        <dbReference type="EMBL" id="WAJ31072.1"/>
    </source>
</evidence>
<sequence>MAMSITAAKTELVDDYRPKRGVRRLVPILGASLTVLASAAGFLFWWATATPAEIRPEGADYPGVMPVALVVPPMPVTPADYAVVSLFEDEAILAAGDMLLRVKVGSTAPGLGTILAIEPQGAGGTIVTDKARLTLS</sequence>
<accession>A0ACD4NW35</accession>
<dbReference type="Proteomes" id="UP001163223">
    <property type="component" value="Chromosome"/>
</dbReference>
<keyword evidence="2" id="KW-1185">Reference proteome</keyword>
<protein>
    <submittedName>
        <fullName evidence="1">Uncharacterized protein</fullName>
    </submittedName>
</protein>
<reference evidence="1" key="1">
    <citation type="submission" date="2022-11" db="EMBL/GenBank/DDBJ databases">
        <title>beta-Carotene-producing bacterium, Jeongeuplla avenae sp. nov., alleviates the salt stress of Arabidopsis seedlings.</title>
        <authorList>
            <person name="Jiang L."/>
            <person name="Lee J."/>
        </authorList>
    </citation>
    <scope>NUCLEOTIDE SEQUENCE</scope>
    <source>
        <strain evidence="1">DY_R2A_6</strain>
    </source>
</reference>
<gene>
    <name evidence="1" type="ORF">OXU80_13070</name>
</gene>
<proteinExistence type="predicted"/>
<organism evidence="1 2">
    <name type="scientific">Antarcticirhabdus aurantiaca</name>
    <dbReference type="NCBI Taxonomy" id="2606717"/>
    <lineage>
        <taxon>Bacteria</taxon>
        <taxon>Pseudomonadati</taxon>
        <taxon>Pseudomonadota</taxon>
        <taxon>Alphaproteobacteria</taxon>
        <taxon>Hyphomicrobiales</taxon>
        <taxon>Aurantimonadaceae</taxon>
        <taxon>Antarcticirhabdus</taxon>
    </lineage>
</organism>
<name>A0ACD4NW35_9HYPH</name>
<dbReference type="EMBL" id="CP113520">
    <property type="protein sequence ID" value="WAJ31072.1"/>
    <property type="molecule type" value="Genomic_DNA"/>
</dbReference>
<evidence type="ECO:0000313" key="2">
    <source>
        <dbReference type="Proteomes" id="UP001163223"/>
    </source>
</evidence>